<comment type="caution">
    <text evidence="2">The sequence shown here is derived from an EMBL/GenBank/DDBJ whole genome shotgun (WGS) entry which is preliminary data.</text>
</comment>
<evidence type="ECO:0000313" key="2">
    <source>
        <dbReference type="EMBL" id="KAK7937695.1"/>
    </source>
</evidence>
<proteinExistence type="predicted"/>
<evidence type="ECO:0008006" key="4">
    <source>
        <dbReference type="Google" id="ProtNLM"/>
    </source>
</evidence>
<organism evidence="2 3">
    <name type="scientific">Apiospora aurea</name>
    <dbReference type="NCBI Taxonomy" id="335848"/>
    <lineage>
        <taxon>Eukaryota</taxon>
        <taxon>Fungi</taxon>
        <taxon>Dikarya</taxon>
        <taxon>Ascomycota</taxon>
        <taxon>Pezizomycotina</taxon>
        <taxon>Sordariomycetes</taxon>
        <taxon>Xylariomycetidae</taxon>
        <taxon>Amphisphaeriales</taxon>
        <taxon>Apiosporaceae</taxon>
        <taxon>Apiospora</taxon>
    </lineage>
</organism>
<accession>A0ABR1PTC4</accession>
<protein>
    <recommendedName>
        <fullName evidence="4">Aflatoxin regulatory protein domain-containing protein</fullName>
    </recommendedName>
</protein>
<dbReference type="EMBL" id="JAQQWE010000010">
    <property type="protein sequence ID" value="KAK7937695.1"/>
    <property type="molecule type" value="Genomic_DNA"/>
</dbReference>
<keyword evidence="3" id="KW-1185">Reference proteome</keyword>
<gene>
    <name evidence="2" type="ORF">PG986_014563</name>
</gene>
<dbReference type="RefSeq" id="XP_066693023.1">
    <property type="nucleotide sequence ID" value="XM_066850785.1"/>
</dbReference>
<dbReference type="Proteomes" id="UP001391051">
    <property type="component" value="Unassembled WGS sequence"/>
</dbReference>
<dbReference type="GeneID" id="92083847"/>
<name>A0ABR1PTC4_9PEZI</name>
<sequence>MDFSMPIPGFDSGDFSFLFPDTQPGLSNPATAEMPDISGSGPQNTLGTTSLEQPWRQLHSSVDDSAPVPRRTMDDQELPAIDSKSLTQLSLEIIEDYELLRTSSPLKGQPETVPHHCSSTEQHRPFNRMLNQASQLWDIIKSMSASASTSEGEGAFSASSAAHTAMPKRTDQVLIMTLITTYAHLMRNCRGIFMRLLLALQSDASAKLILPSLQFGTFQLSNSLPIQVKVLIDVASGMLLRITNALGINPVGVTAGRPTPASTQEGPETKLPFLTDPIAVSLRDTILSQEYDLPENEQHMTLHGIMVDILHLVDQKFK</sequence>
<feature type="region of interest" description="Disordered" evidence="1">
    <location>
        <begin position="22"/>
        <end position="49"/>
    </location>
</feature>
<evidence type="ECO:0000256" key="1">
    <source>
        <dbReference type="SAM" id="MobiDB-lite"/>
    </source>
</evidence>
<evidence type="ECO:0000313" key="3">
    <source>
        <dbReference type="Proteomes" id="UP001391051"/>
    </source>
</evidence>
<reference evidence="2 3" key="1">
    <citation type="submission" date="2023-01" db="EMBL/GenBank/DDBJ databases">
        <title>Analysis of 21 Apiospora genomes using comparative genomics revels a genus with tremendous synthesis potential of carbohydrate active enzymes and secondary metabolites.</title>
        <authorList>
            <person name="Sorensen T."/>
        </authorList>
    </citation>
    <scope>NUCLEOTIDE SEQUENCE [LARGE SCALE GENOMIC DNA]</scope>
    <source>
        <strain evidence="2 3">CBS 24483</strain>
    </source>
</reference>
<feature type="compositionally biased region" description="Polar residues" evidence="1">
    <location>
        <begin position="40"/>
        <end position="49"/>
    </location>
</feature>